<dbReference type="PANTHER" id="PTHR23199">
    <property type="entry name" value="NEUROTROPHIN 1-RELATED"/>
    <property type="match status" value="1"/>
</dbReference>
<keyword evidence="1" id="KW-0732">Signal</keyword>
<dbReference type="InterPro" id="IPR032104">
    <property type="entry name" value="Spaetzle"/>
</dbReference>
<dbReference type="Gene3D" id="2.10.90.10">
    <property type="entry name" value="Cystine-knot cytokines"/>
    <property type="match status" value="1"/>
</dbReference>
<gene>
    <name evidence="5" type="ORF">CLUMA_CG021359</name>
</gene>
<dbReference type="GO" id="GO:0008083">
    <property type="term" value="F:growth factor activity"/>
    <property type="evidence" value="ECO:0007669"/>
    <property type="project" value="TreeGrafter"/>
</dbReference>
<evidence type="ECO:0000256" key="3">
    <source>
        <dbReference type="ARBA" id="ARBA00023180"/>
    </source>
</evidence>
<dbReference type="OrthoDB" id="7933576at2759"/>
<dbReference type="GO" id="GO:0021556">
    <property type="term" value="P:central nervous system formation"/>
    <property type="evidence" value="ECO:0007669"/>
    <property type="project" value="TreeGrafter"/>
</dbReference>
<dbReference type="GO" id="GO:0005121">
    <property type="term" value="F:Toll binding"/>
    <property type="evidence" value="ECO:0007669"/>
    <property type="project" value="TreeGrafter"/>
</dbReference>
<dbReference type="AlphaFoldDB" id="A0A1J1J8Q9"/>
<dbReference type="PANTHER" id="PTHR23199:SF16">
    <property type="entry name" value="PROTEIN SPAETZLE 5"/>
    <property type="match status" value="1"/>
</dbReference>
<evidence type="ECO:0000313" key="6">
    <source>
        <dbReference type="Proteomes" id="UP000183832"/>
    </source>
</evidence>
<keyword evidence="2" id="KW-1015">Disulfide bond</keyword>
<name>A0A1J1J8Q9_9DIPT</name>
<evidence type="ECO:0000256" key="1">
    <source>
        <dbReference type="ARBA" id="ARBA00022729"/>
    </source>
</evidence>
<evidence type="ECO:0000313" key="5">
    <source>
        <dbReference type="EMBL" id="CRL08362.1"/>
    </source>
</evidence>
<keyword evidence="3" id="KW-0325">Glycoprotein</keyword>
<dbReference type="Proteomes" id="UP000183832">
    <property type="component" value="Unassembled WGS sequence"/>
</dbReference>
<dbReference type="GO" id="GO:0005615">
    <property type="term" value="C:extracellular space"/>
    <property type="evidence" value="ECO:0007669"/>
    <property type="project" value="UniProtKB-ARBA"/>
</dbReference>
<keyword evidence="6" id="KW-1185">Reference proteome</keyword>
<dbReference type="InterPro" id="IPR029034">
    <property type="entry name" value="Cystine-knot_cytokine"/>
</dbReference>
<dbReference type="Pfam" id="PF16077">
    <property type="entry name" value="Spaetzle"/>
    <property type="match status" value="1"/>
</dbReference>
<dbReference type="SUPFAM" id="SSF57501">
    <property type="entry name" value="Cystine-knot cytokines"/>
    <property type="match status" value="1"/>
</dbReference>
<organism evidence="5 6">
    <name type="scientific">Clunio marinus</name>
    <dbReference type="NCBI Taxonomy" id="568069"/>
    <lineage>
        <taxon>Eukaryota</taxon>
        <taxon>Metazoa</taxon>
        <taxon>Ecdysozoa</taxon>
        <taxon>Arthropoda</taxon>
        <taxon>Hexapoda</taxon>
        <taxon>Insecta</taxon>
        <taxon>Pterygota</taxon>
        <taxon>Neoptera</taxon>
        <taxon>Endopterygota</taxon>
        <taxon>Diptera</taxon>
        <taxon>Nematocera</taxon>
        <taxon>Chironomoidea</taxon>
        <taxon>Chironomidae</taxon>
        <taxon>Clunio</taxon>
    </lineage>
</organism>
<dbReference type="GO" id="GO:0045087">
    <property type="term" value="P:innate immune response"/>
    <property type="evidence" value="ECO:0007669"/>
    <property type="project" value="TreeGrafter"/>
</dbReference>
<proteinExistence type="predicted"/>
<evidence type="ECO:0000259" key="4">
    <source>
        <dbReference type="Pfam" id="PF16077"/>
    </source>
</evidence>
<protein>
    <submittedName>
        <fullName evidence="5">CLUMA_CG021359, isoform A</fullName>
    </submittedName>
</protein>
<dbReference type="STRING" id="568069.A0A1J1J8Q9"/>
<dbReference type="EMBL" id="CVRI01000075">
    <property type="protein sequence ID" value="CRL08362.1"/>
    <property type="molecule type" value="Genomic_DNA"/>
</dbReference>
<evidence type="ECO:0000256" key="2">
    <source>
        <dbReference type="ARBA" id="ARBA00023157"/>
    </source>
</evidence>
<sequence length="301" mass="34513">MILFFLLISYAIAFAPSGRVHEKDPCLYVPARPGHTPACATGGSTFCEHIETYPSSLIEKLLKNFQSEDFLTNESRDAFIPKRDFGHKDPEFFEPSDFHHQPPFDESAEFPGHDFDKFYNNQFFEDLLRRNFTKFNVHKVLGERESNNRPGYFDIVDFYGRSARKQRAIDTKEGSKIPSRDKFLSLVAPRRKRQSDPFAERLCEVRTNFINPQAGMNSRGNWMFIVNGNDSGTQLVRTETCASNNSPCSNLCQLPNNYGSNCEQKFIQKRLIALDARGDKLYTDTFWFPSCCVCTLTTTSL</sequence>
<reference evidence="5 6" key="1">
    <citation type="submission" date="2015-04" db="EMBL/GenBank/DDBJ databases">
        <authorList>
            <person name="Syromyatnikov M.Y."/>
            <person name="Popov V.N."/>
        </authorList>
    </citation>
    <scope>NUCLEOTIDE SEQUENCE [LARGE SCALE GENOMIC DNA]</scope>
</reference>
<accession>A0A1J1J8Q9</accession>
<feature type="domain" description="Spaetzle" evidence="4">
    <location>
        <begin position="201"/>
        <end position="295"/>
    </location>
</feature>
<dbReference type="InterPro" id="IPR052444">
    <property type="entry name" value="Spz/Toll_ligand-like"/>
</dbReference>